<dbReference type="InterPro" id="IPR017813">
    <property type="entry name" value="Mycothiol_AcTrfase"/>
</dbReference>
<keyword evidence="3 4" id="KW-0012">Acyltransferase</keyword>
<sequence length="276" mass="30051">MPIDTTVPDPETGQAVLALADSVEQKDGAPPLSDRARTHLRSAGVEHLVVRAGDEVRAYGQLDGDELELVAADGAAADAVLDAVDRPVAVWSHGTHSRLIDVFAARGYERRRELFQLRRPGEIPLPADPPLADGITVRCFDAGRDEDAWLALNAAAFANHPEQGRLTLEDLRAREAEPWFDPAGFLLAERDGELLGFHWTKIHPDGAGEVYVLGIAPGGQRLGLGRGLLVRGLRHLAGRGCPYVLLYVDGDNPSAVRLYEREAFARHDVDVQWRTG</sequence>
<feature type="binding site" evidence="4">
    <location>
        <position position="209"/>
    </location>
    <ligand>
        <name>1D-myo-inositol 2-(L-cysteinylamino)-2-deoxy-alpha-D-glucopyranoside</name>
        <dbReference type="ChEBI" id="CHEBI:58887"/>
    </ligand>
</feature>
<gene>
    <name evidence="4" type="primary">mshD</name>
    <name evidence="6" type="ORF">SAMN05443575_1831</name>
</gene>
<feature type="binding site" evidence="4">
    <location>
        <begin position="69"/>
        <end position="71"/>
    </location>
    <ligand>
        <name>acetyl-CoA</name>
        <dbReference type="ChEBI" id="CHEBI:57288"/>
        <label>1</label>
    </ligand>
</feature>
<feature type="binding site" evidence="4">
    <location>
        <position position="247"/>
    </location>
    <ligand>
        <name>1D-myo-inositol 2-(L-cysteinylamino)-2-deoxy-alpha-D-glucopyranoside</name>
        <dbReference type="ChEBI" id="CHEBI:58887"/>
    </ligand>
</feature>
<protein>
    <recommendedName>
        <fullName evidence="4">Mycothiol acetyltransferase</fullName>
        <shortName evidence="4">MSH acetyltransferase</shortName>
        <ecNumber evidence="4">2.3.1.189</ecNumber>
    </recommendedName>
    <alternativeName>
        <fullName evidence="4">Mycothiol synthase</fullName>
    </alternativeName>
</protein>
<evidence type="ECO:0000313" key="6">
    <source>
        <dbReference type="EMBL" id="SHG25484.1"/>
    </source>
</evidence>
<comment type="catalytic activity">
    <reaction evidence="4">
        <text>1D-myo-inositol 2-(L-cysteinylamino)-2-deoxy-alpha-D-glucopyranoside + acetyl-CoA = mycothiol + CoA + H(+)</text>
        <dbReference type="Rhea" id="RHEA:26172"/>
        <dbReference type="ChEBI" id="CHEBI:15378"/>
        <dbReference type="ChEBI" id="CHEBI:16768"/>
        <dbReference type="ChEBI" id="CHEBI:57287"/>
        <dbReference type="ChEBI" id="CHEBI:57288"/>
        <dbReference type="ChEBI" id="CHEBI:58887"/>
        <dbReference type="EC" id="2.3.1.189"/>
    </reaction>
</comment>
<feature type="binding site" evidence="4">
    <location>
        <position position="201"/>
    </location>
    <ligand>
        <name>1D-myo-inositol 2-(L-cysteinylamino)-2-deoxy-alpha-D-glucopyranoside</name>
        <dbReference type="ChEBI" id="CHEBI:58887"/>
    </ligand>
</feature>
<dbReference type="HAMAP" id="MF_01698">
    <property type="entry name" value="MshD"/>
    <property type="match status" value="1"/>
</dbReference>
<dbReference type="GO" id="GO:0035447">
    <property type="term" value="F:mycothiol synthase activity"/>
    <property type="evidence" value="ECO:0007669"/>
    <property type="project" value="UniProtKB-UniRule"/>
</dbReference>
<dbReference type="OrthoDB" id="3208058at2"/>
<comment type="caution">
    <text evidence="4">Lacks conserved residue(s) required for the propagation of feature annotation.</text>
</comment>
<evidence type="ECO:0000256" key="3">
    <source>
        <dbReference type="ARBA" id="ARBA00023315"/>
    </source>
</evidence>
<feature type="binding site" evidence="4">
    <location>
        <begin position="213"/>
        <end position="215"/>
    </location>
    <ligand>
        <name>acetyl-CoA</name>
        <dbReference type="ChEBI" id="CHEBI:57288"/>
        <label>2</label>
    </ligand>
</feature>
<dbReference type="NCBIfam" id="TIGR03448">
    <property type="entry name" value="mycothiol_MshD"/>
    <property type="match status" value="1"/>
</dbReference>
<evidence type="ECO:0000313" key="7">
    <source>
        <dbReference type="Proteomes" id="UP000186132"/>
    </source>
</evidence>
<dbReference type="PIRSF" id="PIRSF021524">
    <property type="entry name" value="MSH_acetyltransferase"/>
    <property type="match status" value="1"/>
</dbReference>
<keyword evidence="1 4" id="KW-0808">Transferase</keyword>
<dbReference type="STRING" id="1206085.SAMN05443575_1831"/>
<comment type="similarity">
    <text evidence="4">Belongs to the acetyltransferase family. MshD subfamily.</text>
</comment>
<dbReference type="Proteomes" id="UP000186132">
    <property type="component" value="Unassembled WGS sequence"/>
</dbReference>
<organism evidence="6 7">
    <name type="scientific">Jatrophihabitans endophyticus</name>
    <dbReference type="NCBI Taxonomy" id="1206085"/>
    <lineage>
        <taxon>Bacteria</taxon>
        <taxon>Bacillati</taxon>
        <taxon>Actinomycetota</taxon>
        <taxon>Actinomycetes</taxon>
        <taxon>Jatrophihabitantales</taxon>
        <taxon>Jatrophihabitantaceae</taxon>
        <taxon>Jatrophihabitans</taxon>
    </lineage>
</organism>
<feature type="binding site" evidence="4">
    <location>
        <begin position="252"/>
        <end position="257"/>
    </location>
    <ligand>
        <name>acetyl-CoA</name>
        <dbReference type="ChEBI" id="CHEBI:57288"/>
        <label>2</label>
    </ligand>
</feature>
<dbReference type="InterPro" id="IPR016181">
    <property type="entry name" value="Acyl_CoA_acyltransferase"/>
</dbReference>
<dbReference type="EMBL" id="FQVU01000002">
    <property type="protein sequence ID" value="SHG25484.1"/>
    <property type="molecule type" value="Genomic_DNA"/>
</dbReference>
<dbReference type="EC" id="2.3.1.189" evidence="4"/>
<comment type="subunit">
    <text evidence="4">Monomer.</text>
</comment>
<dbReference type="Pfam" id="PF00583">
    <property type="entry name" value="Acetyltransf_1"/>
    <property type="match status" value="1"/>
</dbReference>
<dbReference type="AlphaFoldDB" id="A0A1M5IAU4"/>
<accession>A0A1M5IAU4</accession>
<dbReference type="RefSeq" id="WP_073388838.1">
    <property type="nucleotide sequence ID" value="NZ_FQVU01000002.1"/>
</dbReference>
<dbReference type="InterPro" id="IPR000182">
    <property type="entry name" value="GNAT_dom"/>
</dbReference>
<feature type="domain" description="N-acetyltransferase" evidence="5">
    <location>
        <begin position="135"/>
        <end position="276"/>
    </location>
</feature>
<dbReference type="PROSITE" id="PS51186">
    <property type="entry name" value="GNAT"/>
    <property type="match status" value="1"/>
</dbReference>
<evidence type="ECO:0000256" key="2">
    <source>
        <dbReference type="ARBA" id="ARBA00022737"/>
    </source>
</evidence>
<evidence type="ECO:0000256" key="4">
    <source>
        <dbReference type="HAMAP-Rule" id="MF_01698"/>
    </source>
</evidence>
<comment type="function">
    <text evidence="4">Catalyzes the transfer of acetyl from acetyl-CoA to desacetylmycothiol (Cys-GlcN-Ins) to form mycothiol.</text>
</comment>
<proteinExistence type="inferred from homology"/>
<evidence type="ECO:0000256" key="1">
    <source>
        <dbReference type="ARBA" id="ARBA00022679"/>
    </source>
</evidence>
<keyword evidence="7" id="KW-1185">Reference proteome</keyword>
<evidence type="ECO:0000259" key="5">
    <source>
        <dbReference type="PROSITE" id="PS51186"/>
    </source>
</evidence>
<dbReference type="Gene3D" id="3.40.630.30">
    <property type="match status" value="1"/>
</dbReference>
<name>A0A1M5IAU4_9ACTN</name>
<feature type="binding site" evidence="4">
    <location>
        <position position="162"/>
    </location>
    <ligand>
        <name>1D-myo-inositol 2-(L-cysteinylamino)-2-deoxy-alpha-D-glucopyranoside</name>
        <dbReference type="ChEBI" id="CHEBI:58887"/>
    </ligand>
</feature>
<reference evidence="7" key="1">
    <citation type="submission" date="2016-11" db="EMBL/GenBank/DDBJ databases">
        <authorList>
            <person name="Varghese N."/>
            <person name="Submissions S."/>
        </authorList>
    </citation>
    <scope>NUCLEOTIDE SEQUENCE [LARGE SCALE GENOMIC DNA]</scope>
    <source>
        <strain evidence="7">DSM 45627</strain>
    </source>
</reference>
<keyword evidence="2 4" id="KW-0677">Repeat</keyword>
<feature type="binding site" evidence="4">
    <location>
        <position position="34"/>
    </location>
    <ligand>
        <name>1D-myo-inositol 2-(L-cysteinylamino)-2-deoxy-alpha-D-glucopyranoside</name>
        <dbReference type="ChEBI" id="CHEBI:58887"/>
    </ligand>
</feature>
<dbReference type="GO" id="GO:0010125">
    <property type="term" value="P:mycothiol biosynthetic process"/>
    <property type="evidence" value="ECO:0007669"/>
    <property type="project" value="UniProtKB-UniRule"/>
</dbReference>
<dbReference type="SUPFAM" id="SSF55729">
    <property type="entry name" value="Acyl-CoA N-acyltransferases (Nat)"/>
    <property type="match status" value="1"/>
</dbReference>
<feature type="binding site" evidence="4">
    <location>
        <begin position="220"/>
        <end position="226"/>
    </location>
    <ligand>
        <name>acetyl-CoA</name>
        <dbReference type="ChEBI" id="CHEBI:57288"/>
        <label>2</label>
    </ligand>
</feature>